<sequence>MAGYVLRRPSSPPRASSPDAEALRPTSPTAERPCSRWTPRFSGQNEILIQHDSIRVTPTDLLSKLE</sequence>
<keyword evidence="3" id="KW-1185">Reference proteome</keyword>
<evidence type="ECO:0000256" key="1">
    <source>
        <dbReference type="SAM" id="MobiDB-lite"/>
    </source>
</evidence>
<name>A0A0E0AWC1_9ORYZ</name>
<protein>
    <submittedName>
        <fullName evidence="2">Uncharacterized protein</fullName>
    </submittedName>
</protein>
<dbReference type="HOGENOM" id="CLU_2835338_0_0_1"/>
<proteinExistence type="predicted"/>
<feature type="compositionally biased region" description="Low complexity" evidence="1">
    <location>
        <begin position="7"/>
        <end position="18"/>
    </location>
</feature>
<reference evidence="2" key="1">
    <citation type="submission" date="2015-04" db="UniProtKB">
        <authorList>
            <consortium name="EnsemblPlants"/>
        </authorList>
    </citation>
    <scope>IDENTIFICATION</scope>
</reference>
<feature type="region of interest" description="Disordered" evidence="1">
    <location>
        <begin position="1"/>
        <end position="39"/>
    </location>
</feature>
<evidence type="ECO:0000313" key="3">
    <source>
        <dbReference type="Proteomes" id="UP000026961"/>
    </source>
</evidence>
<dbReference type="Gramene" id="OGLUM08G18140.1">
    <property type="protein sequence ID" value="OGLUM08G18140.1"/>
    <property type="gene ID" value="OGLUM08G18140"/>
</dbReference>
<reference evidence="2" key="2">
    <citation type="submission" date="2018-05" db="EMBL/GenBank/DDBJ databases">
        <title>OgluRS3 (Oryza glumaepatula Reference Sequence Version 3).</title>
        <authorList>
            <person name="Zhang J."/>
            <person name="Kudrna D."/>
            <person name="Lee S."/>
            <person name="Talag J."/>
            <person name="Welchert J."/>
            <person name="Wing R.A."/>
        </authorList>
    </citation>
    <scope>NUCLEOTIDE SEQUENCE [LARGE SCALE GENOMIC DNA]</scope>
</reference>
<dbReference type="EnsemblPlants" id="OGLUM08G18140.1">
    <property type="protein sequence ID" value="OGLUM08G18140.1"/>
    <property type="gene ID" value="OGLUM08G18140"/>
</dbReference>
<evidence type="ECO:0000313" key="2">
    <source>
        <dbReference type="EnsemblPlants" id="OGLUM08G18140.1"/>
    </source>
</evidence>
<dbReference type="Proteomes" id="UP000026961">
    <property type="component" value="Chromosome 8"/>
</dbReference>
<accession>A0A0E0AWC1</accession>
<organism evidence="2">
    <name type="scientific">Oryza glumipatula</name>
    <dbReference type="NCBI Taxonomy" id="40148"/>
    <lineage>
        <taxon>Eukaryota</taxon>
        <taxon>Viridiplantae</taxon>
        <taxon>Streptophyta</taxon>
        <taxon>Embryophyta</taxon>
        <taxon>Tracheophyta</taxon>
        <taxon>Spermatophyta</taxon>
        <taxon>Magnoliopsida</taxon>
        <taxon>Liliopsida</taxon>
        <taxon>Poales</taxon>
        <taxon>Poaceae</taxon>
        <taxon>BOP clade</taxon>
        <taxon>Oryzoideae</taxon>
        <taxon>Oryzeae</taxon>
        <taxon>Oryzinae</taxon>
        <taxon>Oryza</taxon>
    </lineage>
</organism>
<dbReference type="AlphaFoldDB" id="A0A0E0AWC1"/>